<sequence>MLTDTDNATPAVVFLCDVDNTLLDNDRFRDDLGDELERLFGAAARERYWKIYDQRRQELGYADYLGTLECFRAGLDNDPQLLDMSGWLLDYPFAERLYPQALETVAHLQSLGPTALLSDGDIVFQPRKIHRAGLWQALGGHVMVYLHKDRMLVAMQQRYPAAHYVMVDDKPHLLARMKQHMGSRLTTVFVRQGHYAENAAGDTVDPAPDITIACIGDLRGRKLGSFLPTGAVINLPSTSLPSG</sequence>
<dbReference type="AlphaFoldDB" id="I4VQJ7"/>
<gene>
    <name evidence="1" type="ORF">UU9_09117</name>
</gene>
<dbReference type="Gene3D" id="1.10.286.50">
    <property type="match status" value="1"/>
</dbReference>
<dbReference type="PATRIC" id="fig|1163408.3.peg.1870"/>
<protein>
    <recommendedName>
        <fullName evidence="3">Haloacid dehalogenase</fullName>
    </recommendedName>
</protein>
<evidence type="ECO:0000313" key="2">
    <source>
        <dbReference type="Proteomes" id="UP000004210"/>
    </source>
</evidence>
<dbReference type="eggNOG" id="COG0546">
    <property type="taxonomic scope" value="Bacteria"/>
</dbReference>
<proteinExistence type="predicted"/>
<organism evidence="1 2">
    <name type="scientific">Rhodanobacter fulvus Jip2</name>
    <dbReference type="NCBI Taxonomy" id="1163408"/>
    <lineage>
        <taxon>Bacteria</taxon>
        <taxon>Pseudomonadati</taxon>
        <taxon>Pseudomonadota</taxon>
        <taxon>Gammaproteobacteria</taxon>
        <taxon>Lysobacterales</taxon>
        <taxon>Rhodanobacteraceae</taxon>
        <taxon>Rhodanobacter</taxon>
    </lineage>
</organism>
<dbReference type="STRING" id="1163408.UU9_09117"/>
<dbReference type="Gene3D" id="3.40.50.1000">
    <property type="entry name" value="HAD superfamily/HAD-like"/>
    <property type="match status" value="1"/>
</dbReference>
<accession>I4VQJ7</accession>
<dbReference type="EMBL" id="AJXU01000035">
    <property type="protein sequence ID" value="EIL89488.1"/>
    <property type="molecule type" value="Genomic_DNA"/>
</dbReference>
<dbReference type="InterPro" id="IPR023214">
    <property type="entry name" value="HAD_sf"/>
</dbReference>
<keyword evidence="2" id="KW-1185">Reference proteome</keyword>
<evidence type="ECO:0008006" key="3">
    <source>
        <dbReference type="Google" id="ProtNLM"/>
    </source>
</evidence>
<dbReference type="InterPro" id="IPR036412">
    <property type="entry name" value="HAD-like_sf"/>
</dbReference>
<dbReference type="OrthoDB" id="152220at2"/>
<dbReference type="Proteomes" id="UP000004210">
    <property type="component" value="Unassembled WGS sequence"/>
</dbReference>
<reference evidence="1 2" key="1">
    <citation type="journal article" date="2012" name="J. Bacteriol.">
        <title>Genome sequences for six rhodanobacter strains, isolated from soils and the terrestrial subsurface, with variable denitrification capabilities.</title>
        <authorList>
            <person name="Kostka J.E."/>
            <person name="Green S.J."/>
            <person name="Rishishwar L."/>
            <person name="Prakash O."/>
            <person name="Katz L.S."/>
            <person name="Marino-Ramirez L."/>
            <person name="Jordan I.K."/>
            <person name="Munk C."/>
            <person name="Ivanova N."/>
            <person name="Mikhailova N."/>
            <person name="Watson D.B."/>
            <person name="Brown S.D."/>
            <person name="Palumbo A.V."/>
            <person name="Brooks S.C."/>
        </authorList>
    </citation>
    <scope>NUCLEOTIDE SEQUENCE [LARGE SCALE GENOMIC DNA]</scope>
    <source>
        <strain evidence="2">Jip2T</strain>
    </source>
</reference>
<evidence type="ECO:0000313" key="1">
    <source>
        <dbReference type="EMBL" id="EIL89488.1"/>
    </source>
</evidence>
<dbReference type="SUPFAM" id="SSF56784">
    <property type="entry name" value="HAD-like"/>
    <property type="match status" value="1"/>
</dbReference>
<comment type="caution">
    <text evidence="1">The sequence shown here is derived from an EMBL/GenBank/DDBJ whole genome shotgun (WGS) entry which is preliminary data.</text>
</comment>
<name>I4VQJ7_9GAMM</name>
<dbReference type="RefSeq" id="WP_007081460.1">
    <property type="nucleotide sequence ID" value="NZ_AJXU01000035.1"/>
</dbReference>